<dbReference type="Pfam" id="PF01545">
    <property type="entry name" value="Cation_efflux"/>
    <property type="match status" value="1"/>
</dbReference>
<dbReference type="HOGENOM" id="CLU_013430_1_0_5"/>
<dbReference type="KEGG" id="rpe:RPE_2417"/>
<feature type="transmembrane region" description="Helical" evidence="7">
    <location>
        <begin position="27"/>
        <end position="51"/>
    </location>
</feature>
<dbReference type="GO" id="GO:0006882">
    <property type="term" value="P:intracellular zinc ion homeostasis"/>
    <property type="evidence" value="ECO:0007669"/>
    <property type="project" value="InterPro"/>
</dbReference>
<feature type="domain" description="Cation efflux protein transmembrane" evidence="8">
    <location>
        <begin position="27"/>
        <end position="240"/>
    </location>
</feature>
<organism evidence="9">
    <name type="scientific">Rhodopseudomonas palustris (strain BisA53)</name>
    <dbReference type="NCBI Taxonomy" id="316055"/>
    <lineage>
        <taxon>Bacteria</taxon>
        <taxon>Pseudomonadati</taxon>
        <taxon>Pseudomonadota</taxon>
        <taxon>Alphaproteobacteria</taxon>
        <taxon>Hyphomicrobiales</taxon>
        <taxon>Nitrobacteraceae</taxon>
        <taxon>Rhodopseudomonas</taxon>
    </lineage>
</organism>
<evidence type="ECO:0000256" key="4">
    <source>
        <dbReference type="ARBA" id="ARBA00022989"/>
    </source>
</evidence>
<dbReference type="eggNOG" id="COG1230">
    <property type="taxonomic scope" value="Bacteria"/>
</dbReference>
<evidence type="ECO:0000313" key="9">
    <source>
        <dbReference type="EMBL" id="ABJ06356.1"/>
    </source>
</evidence>
<protein>
    <submittedName>
        <fullName evidence="9">Cation diffusion facilitator family transporter</fullName>
    </submittedName>
</protein>
<feature type="transmembrane region" description="Helical" evidence="7">
    <location>
        <begin position="209"/>
        <end position="229"/>
    </location>
</feature>
<dbReference type="GO" id="GO:0005385">
    <property type="term" value="F:zinc ion transmembrane transporter activity"/>
    <property type="evidence" value="ECO:0007669"/>
    <property type="project" value="InterPro"/>
</dbReference>
<dbReference type="SUPFAM" id="SSF161111">
    <property type="entry name" value="Cation efflux protein transmembrane domain-like"/>
    <property type="match status" value="1"/>
</dbReference>
<dbReference type="InterPro" id="IPR045316">
    <property type="entry name" value="Msc2-like"/>
</dbReference>
<sequence>MTTPDISALRHEHYFLGRQHRRNERRVWLVIALTAAMMVIEIGAGTIYGSMALVADGWHMSTHAGAMLITAIAYLYARRHAHNRRFTFGTGKLGDLAGFSSAIVLALIAVLIGWESLMRLADPVPISFAQAIAVAIAGLAVNLLSAWLLADDHHHHGHHHGDDHDHGHAHAAAHARDNNLRAAYLHVLADALTSVLAIVALLLGSLYGWLWADPVMGVVGAAVIARWSWGLIRDAGGVLLDTVPQHDDVEAEIRETIEIDGDRITDLHLWRVGPGHYAAIVALASPRPKAPTAYKSQLGHIHELSHLTVEVEPVAAAVAPG</sequence>
<dbReference type="EMBL" id="CP000463">
    <property type="protein sequence ID" value="ABJ06356.1"/>
    <property type="molecule type" value="Genomic_DNA"/>
</dbReference>
<feature type="transmembrane region" description="Helical" evidence="7">
    <location>
        <begin position="183"/>
        <end position="203"/>
    </location>
</feature>
<evidence type="ECO:0000256" key="7">
    <source>
        <dbReference type="SAM" id="Phobius"/>
    </source>
</evidence>
<evidence type="ECO:0000256" key="1">
    <source>
        <dbReference type="ARBA" id="ARBA00004141"/>
    </source>
</evidence>
<keyword evidence="5" id="KW-0406">Ion transport</keyword>
<evidence type="ECO:0000256" key="3">
    <source>
        <dbReference type="ARBA" id="ARBA00022692"/>
    </source>
</evidence>
<dbReference type="Gene3D" id="1.20.1510.10">
    <property type="entry name" value="Cation efflux protein transmembrane domain"/>
    <property type="match status" value="1"/>
</dbReference>
<dbReference type="NCBIfam" id="TIGR01297">
    <property type="entry name" value="CDF"/>
    <property type="match status" value="1"/>
</dbReference>
<dbReference type="OrthoDB" id="271709at2"/>
<evidence type="ECO:0000256" key="2">
    <source>
        <dbReference type="ARBA" id="ARBA00022448"/>
    </source>
</evidence>
<dbReference type="NCBIfam" id="NF033827">
    <property type="entry name" value="CDF_efflux_DmeF"/>
    <property type="match status" value="1"/>
</dbReference>
<comment type="subcellular location">
    <subcellularLocation>
        <location evidence="1">Membrane</location>
        <topology evidence="1">Multi-pass membrane protein</topology>
    </subcellularLocation>
</comment>
<name>Q07NX8_RHOP5</name>
<dbReference type="InterPro" id="IPR002524">
    <property type="entry name" value="Cation_efflux"/>
</dbReference>
<accession>Q07NX8</accession>
<feature type="transmembrane region" description="Helical" evidence="7">
    <location>
        <begin position="96"/>
        <end position="114"/>
    </location>
</feature>
<keyword evidence="2" id="KW-0813">Transport</keyword>
<dbReference type="InterPro" id="IPR027469">
    <property type="entry name" value="Cation_efflux_TMD_sf"/>
</dbReference>
<evidence type="ECO:0000256" key="5">
    <source>
        <dbReference type="ARBA" id="ARBA00023065"/>
    </source>
</evidence>
<dbReference type="STRING" id="316055.RPE_2417"/>
<keyword evidence="3 7" id="KW-0812">Transmembrane</keyword>
<feature type="transmembrane region" description="Helical" evidence="7">
    <location>
        <begin position="57"/>
        <end position="76"/>
    </location>
</feature>
<evidence type="ECO:0000256" key="6">
    <source>
        <dbReference type="ARBA" id="ARBA00023136"/>
    </source>
</evidence>
<dbReference type="InterPro" id="IPR058533">
    <property type="entry name" value="Cation_efflux_TM"/>
</dbReference>
<evidence type="ECO:0000259" key="8">
    <source>
        <dbReference type="Pfam" id="PF01545"/>
    </source>
</evidence>
<keyword evidence="4 7" id="KW-1133">Transmembrane helix</keyword>
<feature type="transmembrane region" description="Helical" evidence="7">
    <location>
        <begin position="126"/>
        <end position="150"/>
    </location>
</feature>
<dbReference type="PANTHER" id="PTHR45755">
    <property type="match status" value="1"/>
</dbReference>
<dbReference type="GO" id="GO:0016020">
    <property type="term" value="C:membrane"/>
    <property type="evidence" value="ECO:0007669"/>
    <property type="project" value="UniProtKB-SubCell"/>
</dbReference>
<reference evidence="9" key="1">
    <citation type="submission" date="2006-09" db="EMBL/GenBank/DDBJ databases">
        <title>Complete sequence of Rhodopseudomonas palustris BisA53.</title>
        <authorList>
            <consortium name="US DOE Joint Genome Institute"/>
            <person name="Copeland A."/>
            <person name="Lucas S."/>
            <person name="Lapidus A."/>
            <person name="Barry K."/>
            <person name="Detter J.C."/>
            <person name="Glavina del Rio T."/>
            <person name="Hammon N."/>
            <person name="Israni S."/>
            <person name="Dalin E."/>
            <person name="Tice H."/>
            <person name="Pitluck S."/>
            <person name="Chain P."/>
            <person name="Malfatti S."/>
            <person name="Shin M."/>
            <person name="Vergez L."/>
            <person name="Schmutz J."/>
            <person name="Larimer F."/>
            <person name="Land M."/>
            <person name="Hauser L."/>
            <person name="Pelletier D.A."/>
            <person name="Kyrpides N."/>
            <person name="Kim E."/>
            <person name="Harwood C.S."/>
            <person name="Oda Y."/>
            <person name="Richardson P."/>
        </authorList>
    </citation>
    <scope>NUCLEOTIDE SEQUENCE [LARGE SCALE GENOMIC DNA]</scope>
    <source>
        <strain evidence="9">BisA53</strain>
    </source>
</reference>
<keyword evidence="6 7" id="KW-0472">Membrane</keyword>
<dbReference type="AlphaFoldDB" id="Q07NX8"/>
<dbReference type="PANTHER" id="PTHR45755:SF4">
    <property type="entry name" value="ZINC TRANSPORTER 7"/>
    <property type="match status" value="1"/>
</dbReference>
<proteinExistence type="predicted"/>
<gene>
    <name evidence="9" type="ordered locus">RPE_2417</name>
</gene>